<dbReference type="PANTHER" id="PTHR34220:SF11">
    <property type="entry name" value="SENSOR PROTEIN KINASE HPTS"/>
    <property type="match status" value="1"/>
</dbReference>
<evidence type="ECO:0000256" key="6">
    <source>
        <dbReference type="ARBA" id="ARBA00022679"/>
    </source>
</evidence>
<keyword evidence="12" id="KW-0902">Two-component regulatory system</keyword>
<evidence type="ECO:0000256" key="3">
    <source>
        <dbReference type="ARBA" id="ARBA00012438"/>
    </source>
</evidence>
<evidence type="ECO:0000259" key="15">
    <source>
        <dbReference type="PROSITE" id="PS50109"/>
    </source>
</evidence>
<gene>
    <name evidence="17" type="ORF">GCM10010913_29530</name>
</gene>
<dbReference type="GO" id="GO:0016301">
    <property type="term" value="F:kinase activity"/>
    <property type="evidence" value="ECO:0007669"/>
    <property type="project" value="UniProtKB-KW"/>
</dbReference>
<feature type="domain" description="Histidine kinase" evidence="15">
    <location>
        <begin position="546"/>
        <end position="658"/>
    </location>
</feature>
<evidence type="ECO:0000256" key="7">
    <source>
        <dbReference type="ARBA" id="ARBA00022692"/>
    </source>
</evidence>
<comment type="catalytic activity">
    <reaction evidence="1">
        <text>ATP + protein L-histidine = ADP + protein N-phospho-L-histidine.</text>
        <dbReference type="EC" id="2.7.13.3"/>
    </reaction>
</comment>
<dbReference type="Proteomes" id="UP000608420">
    <property type="component" value="Unassembled WGS sequence"/>
</dbReference>
<evidence type="ECO:0000259" key="16">
    <source>
        <dbReference type="PROSITE" id="PS50885"/>
    </source>
</evidence>
<keyword evidence="5" id="KW-0597">Phosphoprotein</keyword>
<evidence type="ECO:0000313" key="17">
    <source>
        <dbReference type="EMBL" id="GGG05785.1"/>
    </source>
</evidence>
<keyword evidence="7 14" id="KW-0812">Transmembrane</keyword>
<dbReference type="PANTHER" id="PTHR34220">
    <property type="entry name" value="SENSOR HISTIDINE KINASE YPDA"/>
    <property type="match status" value="1"/>
</dbReference>
<dbReference type="SMART" id="SM00304">
    <property type="entry name" value="HAMP"/>
    <property type="match status" value="1"/>
</dbReference>
<feature type="transmembrane region" description="Helical" evidence="14">
    <location>
        <begin position="364"/>
        <end position="383"/>
    </location>
</feature>
<dbReference type="EMBL" id="BMIW01000022">
    <property type="protein sequence ID" value="GGG05785.1"/>
    <property type="molecule type" value="Genomic_DNA"/>
</dbReference>
<evidence type="ECO:0000313" key="18">
    <source>
        <dbReference type="Proteomes" id="UP000608420"/>
    </source>
</evidence>
<keyword evidence="9 17" id="KW-0418">Kinase</keyword>
<dbReference type="SMART" id="SM00387">
    <property type="entry name" value="HATPase_c"/>
    <property type="match status" value="1"/>
</dbReference>
<dbReference type="Gene3D" id="6.10.340.10">
    <property type="match status" value="1"/>
</dbReference>
<dbReference type="EC" id="2.7.13.3" evidence="3"/>
<protein>
    <recommendedName>
        <fullName evidence="3">histidine kinase</fullName>
        <ecNumber evidence="3">2.7.13.3</ecNumber>
    </recommendedName>
</protein>
<evidence type="ECO:0000256" key="4">
    <source>
        <dbReference type="ARBA" id="ARBA00022475"/>
    </source>
</evidence>
<keyword evidence="4" id="KW-1003">Cell membrane</keyword>
<dbReference type="InterPro" id="IPR050640">
    <property type="entry name" value="Bact_2-comp_sensor_kinase"/>
</dbReference>
<evidence type="ECO:0000256" key="13">
    <source>
        <dbReference type="ARBA" id="ARBA00023136"/>
    </source>
</evidence>
<dbReference type="Pfam" id="PF00672">
    <property type="entry name" value="HAMP"/>
    <property type="match status" value="1"/>
</dbReference>
<comment type="subcellular location">
    <subcellularLocation>
        <location evidence="2">Cell membrane</location>
        <topology evidence="2">Multi-pass membrane protein</topology>
    </subcellularLocation>
</comment>
<keyword evidence="13 14" id="KW-0472">Membrane</keyword>
<evidence type="ECO:0000256" key="14">
    <source>
        <dbReference type="SAM" id="Phobius"/>
    </source>
</evidence>
<dbReference type="PRINTS" id="PR00344">
    <property type="entry name" value="BCTRLSENSOR"/>
</dbReference>
<evidence type="ECO:0000256" key="1">
    <source>
        <dbReference type="ARBA" id="ARBA00000085"/>
    </source>
</evidence>
<accession>A0ABQ1VYG1</accession>
<feature type="transmembrane region" description="Helical" evidence="14">
    <location>
        <begin position="68"/>
        <end position="89"/>
    </location>
</feature>
<dbReference type="Pfam" id="PF06580">
    <property type="entry name" value="His_kinase"/>
    <property type="match status" value="1"/>
</dbReference>
<keyword evidence="11 14" id="KW-1133">Transmembrane helix</keyword>
<evidence type="ECO:0000256" key="2">
    <source>
        <dbReference type="ARBA" id="ARBA00004651"/>
    </source>
</evidence>
<dbReference type="InterPro" id="IPR003594">
    <property type="entry name" value="HATPase_dom"/>
</dbReference>
<dbReference type="InterPro" id="IPR005467">
    <property type="entry name" value="His_kinase_dom"/>
</dbReference>
<dbReference type="Pfam" id="PF02518">
    <property type="entry name" value="HATPase_c"/>
    <property type="match status" value="1"/>
</dbReference>
<keyword evidence="8" id="KW-0547">Nucleotide-binding</keyword>
<dbReference type="SUPFAM" id="SSF55874">
    <property type="entry name" value="ATPase domain of HSP90 chaperone/DNA topoisomerase II/histidine kinase"/>
    <property type="match status" value="1"/>
</dbReference>
<dbReference type="Gene3D" id="3.30.565.10">
    <property type="entry name" value="Histidine kinase-like ATPase, C-terminal domain"/>
    <property type="match status" value="1"/>
</dbReference>
<keyword evidence="6" id="KW-0808">Transferase</keyword>
<keyword evidence="18" id="KW-1185">Reference proteome</keyword>
<evidence type="ECO:0000256" key="8">
    <source>
        <dbReference type="ARBA" id="ARBA00022741"/>
    </source>
</evidence>
<evidence type="ECO:0000256" key="9">
    <source>
        <dbReference type="ARBA" id="ARBA00022777"/>
    </source>
</evidence>
<evidence type="ECO:0000256" key="12">
    <source>
        <dbReference type="ARBA" id="ARBA00023012"/>
    </source>
</evidence>
<comment type="caution">
    <text evidence="17">The sequence shown here is derived from an EMBL/GenBank/DDBJ whole genome shotgun (WGS) entry which is preliminary data.</text>
</comment>
<dbReference type="PROSITE" id="PS50885">
    <property type="entry name" value="HAMP"/>
    <property type="match status" value="1"/>
</dbReference>
<sequence length="662" mass="76049">MERRMDTSAVSFCHAQKSFHKKSVCPISKTNVTLKRGQYINEQECSVVSKIRRFYLNHVKRKMFNKIILLYSAVMMMLFATAAVMVYQYQVQRTIREETDANMKTAQVLSIYLNRQYENIQNTIQQIYGDATLSDDLVYFLNNPYENYLGHRLNQFAETNEQRLRSYSTLVKNYMELEPGAKRVSIYSYPRKFGMNFEREQQQLQYESGSGESWNNWLMMRRAYTWDTVSHGPNSNISTKGASTSMYSYSRELQDPWTLDRIGMLIVDFDSKQLTNWLDSRVPATHGQMLVMTSMGKVLYDSTGEYVGQIYPYRYEINSTDKWVSLDEPSKINILDTGNAGLSVVGIVSKSTIEASTGSLKTTLILVTLLFFIASFVLTATVMRRYSKKIRRIIVSMSRIGEGDLSTRIQMPGEDELKQISQRFNDMCERLEQYIDKMYTSEIKQKHAELVALQSQINPHFLYNTLESIRMKAYSEGARDVGKMVYSLSVMFKNMVKKDTVVTIKEEIEMCSIYLDLLQIRYEGRLEVETYIEPCVSGCSIIKLLIQPIVENYIVHGFRSLDDDNRVSIHAVRDGGRVIITVKDNGTGIAPERLKEIHQMLSGSSHLSSNLMEKSTPSIGLINVHDRIRMNYGEDYGIAVFSEPGEGAEIRVEIPMLKEGIL</sequence>
<dbReference type="InterPro" id="IPR036890">
    <property type="entry name" value="HATPase_C_sf"/>
</dbReference>
<name>A0ABQ1VYG1_9BACL</name>
<proteinExistence type="predicted"/>
<evidence type="ECO:0000256" key="11">
    <source>
        <dbReference type="ARBA" id="ARBA00022989"/>
    </source>
</evidence>
<keyword evidence="10" id="KW-0067">ATP-binding</keyword>
<evidence type="ECO:0000256" key="5">
    <source>
        <dbReference type="ARBA" id="ARBA00022553"/>
    </source>
</evidence>
<dbReference type="InterPro" id="IPR003660">
    <property type="entry name" value="HAMP_dom"/>
</dbReference>
<dbReference type="CDD" id="cd06225">
    <property type="entry name" value="HAMP"/>
    <property type="match status" value="1"/>
</dbReference>
<dbReference type="InterPro" id="IPR004358">
    <property type="entry name" value="Sig_transdc_His_kin-like_C"/>
</dbReference>
<dbReference type="PROSITE" id="PS50109">
    <property type="entry name" value="HIS_KIN"/>
    <property type="match status" value="1"/>
</dbReference>
<dbReference type="InterPro" id="IPR010559">
    <property type="entry name" value="Sig_transdc_His_kin_internal"/>
</dbReference>
<organism evidence="17 18">
    <name type="scientific">Paenibacillus aceti</name>
    <dbReference type="NCBI Taxonomy" id="1820010"/>
    <lineage>
        <taxon>Bacteria</taxon>
        <taxon>Bacillati</taxon>
        <taxon>Bacillota</taxon>
        <taxon>Bacilli</taxon>
        <taxon>Bacillales</taxon>
        <taxon>Paenibacillaceae</taxon>
        <taxon>Paenibacillus</taxon>
    </lineage>
</organism>
<feature type="domain" description="HAMP" evidence="16">
    <location>
        <begin position="384"/>
        <end position="436"/>
    </location>
</feature>
<dbReference type="SUPFAM" id="SSF158472">
    <property type="entry name" value="HAMP domain-like"/>
    <property type="match status" value="1"/>
</dbReference>
<evidence type="ECO:0000256" key="10">
    <source>
        <dbReference type="ARBA" id="ARBA00022840"/>
    </source>
</evidence>
<reference evidence="18" key="1">
    <citation type="journal article" date="2019" name="Int. J. Syst. Evol. Microbiol.">
        <title>The Global Catalogue of Microorganisms (GCM) 10K type strain sequencing project: providing services to taxonomists for standard genome sequencing and annotation.</title>
        <authorList>
            <consortium name="The Broad Institute Genomics Platform"/>
            <consortium name="The Broad Institute Genome Sequencing Center for Infectious Disease"/>
            <person name="Wu L."/>
            <person name="Ma J."/>
        </authorList>
    </citation>
    <scope>NUCLEOTIDE SEQUENCE [LARGE SCALE GENOMIC DNA]</scope>
    <source>
        <strain evidence="18">CGMCC 1.15420</strain>
    </source>
</reference>